<dbReference type="AlphaFoldDB" id="A0A699IH72"/>
<evidence type="ECO:0000313" key="3">
    <source>
        <dbReference type="EMBL" id="GEZ61395.1"/>
    </source>
</evidence>
<comment type="caution">
    <text evidence="3">The sequence shown here is derived from an EMBL/GenBank/DDBJ whole genome shotgun (WGS) entry which is preliminary data.</text>
</comment>
<proteinExistence type="predicted"/>
<keyword evidence="1" id="KW-0175">Coiled coil</keyword>
<organism evidence="3">
    <name type="scientific">Tanacetum cinerariifolium</name>
    <name type="common">Dalmatian daisy</name>
    <name type="synonym">Chrysanthemum cinerariifolium</name>
    <dbReference type="NCBI Taxonomy" id="118510"/>
    <lineage>
        <taxon>Eukaryota</taxon>
        <taxon>Viridiplantae</taxon>
        <taxon>Streptophyta</taxon>
        <taxon>Embryophyta</taxon>
        <taxon>Tracheophyta</taxon>
        <taxon>Spermatophyta</taxon>
        <taxon>Magnoliopsida</taxon>
        <taxon>eudicotyledons</taxon>
        <taxon>Gunneridae</taxon>
        <taxon>Pentapetalae</taxon>
        <taxon>asterids</taxon>
        <taxon>campanulids</taxon>
        <taxon>Asterales</taxon>
        <taxon>Asteraceae</taxon>
        <taxon>Asteroideae</taxon>
        <taxon>Anthemideae</taxon>
        <taxon>Anthemidinae</taxon>
        <taxon>Tanacetum</taxon>
    </lineage>
</organism>
<reference evidence="3" key="1">
    <citation type="journal article" date="2019" name="Sci. Rep.">
        <title>Draft genome of Tanacetum cinerariifolium, the natural source of mosquito coil.</title>
        <authorList>
            <person name="Yamashiro T."/>
            <person name="Shiraishi A."/>
            <person name="Satake H."/>
            <person name="Nakayama K."/>
        </authorList>
    </citation>
    <scope>NUCLEOTIDE SEQUENCE</scope>
</reference>
<gene>
    <name evidence="3" type="ORF">Tci_533368</name>
</gene>
<name>A0A699IH72_TANCI</name>
<sequence length="362" mass="41535">MIIYNALPRKEYERIFMCNTEKEIWKTLLIIHQGNSQVKHNKIDLLVQQYEQFVIFKDESIDSAFARLNVIITSLKILDEDYSSKNYIRKFLGALHPKWRAKVTMIEESKDLTSLSLDKLIDNLKVHEMVIKKDSEIVKAKGERKSLAFKAKKESSDEECSTFGSKDEEYAMAVRDFKKFFKRRECPKPPKDKNQRAFVGGSWSNTGEEDDEKAKDETCLVAHASIKVSSNSSYFSDENSSIDDLTLDDEYDKLCKISLKIITKTKQLKATRNSLENELSELKSKLTTLEKNKRVDLECTNCQSLKIDNKKLKEEALKLTKFEKSTHCLNEMLSNQKPSGDKLGLGFNSFEASTSGSKETNL</sequence>
<dbReference type="PANTHER" id="PTHR34676:SF8">
    <property type="entry name" value="TRANSMEMBRANE PROTEIN"/>
    <property type="match status" value="1"/>
</dbReference>
<evidence type="ECO:0000256" key="1">
    <source>
        <dbReference type="SAM" id="Coils"/>
    </source>
</evidence>
<feature type="coiled-coil region" evidence="1">
    <location>
        <begin position="265"/>
        <end position="292"/>
    </location>
</feature>
<feature type="compositionally biased region" description="Basic and acidic residues" evidence="2">
    <location>
        <begin position="185"/>
        <end position="195"/>
    </location>
</feature>
<dbReference type="EMBL" id="BKCJ010300688">
    <property type="protein sequence ID" value="GEZ61395.1"/>
    <property type="molecule type" value="Genomic_DNA"/>
</dbReference>
<accession>A0A699IH72</accession>
<dbReference type="PANTHER" id="PTHR34676">
    <property type="entry name" value="DUF4219 DOMAIN-CONTAINING PROTEIN-RELATED"/>
    <property type="match status" value="1"/>
</dbReference>
<feature type="region of interest" description="Disordered" evidence="2">
    <location>
        <begin position="185"/>
        <end position="214"/>
    </location>
</feature>
<dbReference type="Pfam" id="PF14223">
    <property type="entry name" value="Retrotran_gag_2"/>
    <property type="match status" value="1"/>
</dbReference>
<protein>
    <submittedName>
        <fullName evidence="3">Zf-CCHC domain-containing protein/UBN2 domain-containing protein</fullName>
    </submittedName>
</protein>
<evidence type="ECO:0000256" key="2">
    <source>
        <dbReference type="SAM" id="MobiDB-lite"/>
    </source>
</evidence>